<dbReference type="Pfam" id="PF13193">
    <property type="entry name" value="AMP-binding_C"/>
    <property type="match status" value="1"/>
</dbReference>
<dbReference type="EMBL" id="LAZR01003065">
    <property type="protein sequence ID" value="KKN22406.1"/>
    <property type="molecule type" value="Genomic_DNA"/>
</dbReference>
<accession>A0A0F9RB68</accession>
<dbReference type="InterPro" id="IPR050237">
    <property type="entry name" value="ATP-dep_AMP-bd_enzyme"/>
</dbReference>
<reference evidence="3" key="1">
    <citation type="journal article" date="2015" name="Nature">
        <title>Complex archaea that bridge the gap between prokaryotes and eukaryotes.</title>
        <authorList>
            <person name="Spang A."/>
            <person name="Saw J.H."/>
            <person name="Jorgensen S.L."/>
            <person name="Zaremba-Niedzwiedzka K."/>
            <person name="Martijn J."/>
            <person name="Lind A.E."/>
            <person name="van Eijk R."/>
            <person name="Schleper C."/>
            <person name="Guy L."/>
            <person name="Ettema T.J."/>
        </authorList>
    </citation>
    <scope>NUCLEOTIDE SEQUENCE</scope>
</reference>
<proteinExistence type="predicted"/>
<dbReference type="Pfam" id="PF00501">
    <property type="entry name" value="AMP-binding"/>
    <property type="match status" value="1"/>
</dbReference>
<dbReference type="PROSITE" id="PS00455">
    <property type="entry name" value="AMP_BINDING"/>
    <property type="match status" value="1"/>
</dbReference>
<comment type="caution">
    <text evidence="3">The sequence shown here is derived from an EMBL/GenBank/DDBJ whole genome shotgun (WGS) entry which is preliminary data.</text>
</comment>
<dbReference type="Gene3D" id="3.40.50.12780">
    <property type="entry name" value="N-terminal domain of ligase-like"/>
    <property type="match status" value="1"/>
</dbReference>
<dbReference type="InterPro" id="IPR042099">
    <property type="entry name" value="ANL_N_sf"/>
</dbReference>
<evidence type="ECO:0000259" key="2">
    <source>
        <dbReference type="Pfam" id="PF13193"/>
    </source>
</evidence>
<name>A0A0F9RB68_9ZZZZ</name>
<dbReference type="PANTHER" id="PTHR43767:SF1">
    <property type="entry name" value="NONRIBOSOMAL PEPTIDE SYNTHASE PES1 (EUROFUNG)-RELATED"/>
    <property type="match status" value="1"/>
</dbReference>
<feature type="domain" description="AMP-binding enzyme C-terminal" evidence="2">
    <location>
        <begin position="443"/>
        <end position="517"/>
    </location>
</feature>
<gene>
    <name evidence="3" type="ORF">LCGC14_0915520</name>
</gene>
<evidence type="ECO:0000313" key="3">
    <source>
        <dbReference type="EMBL" id="KKN22406.1"/>
    </source>
</evidence>
<dbReference type="InterPro" id="IPR020845">
    <property type="entry name" value="AMP-binding_CS"/>
</dbReference>
<dbReference type="SUPFAM" id="SSF56801">
    <property type="entry name" value="Acetyl-CoA synthetase-like"/>
    <property type="match status" value="1"/>
</dbReference>
<evidence type="ECO:0000259" key="1">
    <source>
        <dbReference type="Pfam" id="PF00501"/>
    </source>
</evidence>
<feature type="domain" description="AMP-dependent synthetase/ligase" evidence="1">
    <location>
        <begin position="31"/>
        <end position="386"/>
    </location>
</feature>
<dbReference type="InterPro" id="IPR045851">
    <property type="entry name" value="AMP-bd_C_sf"/>
</dbReference>
<dbReference type="InterPro" id="IPR025110">
    <property type="entry name" value="AMP-bd_C"/>
</dbReference>
<protein>
    <recommendedName>
        <fullName evidence="4">AMP-dependent synthetase/ligase domain-containing protein</fullName>
    </recommendedName>
</protein>
<evidence type="ECO:0008006" key="4">
    <source>
        <dbReference type="Google" id="ProtNLM"/>
    </source>
</evidence>
<dbReference type="InterPro" id="IPR000873">
    <property type="entry name" value="AMP-dep_synth/lig_dom"/>
</dbReference>
<dbReference type="PANTHER" id="PTHR43767">
    <property type="entry name" value="LONG-CHAIN-FATTY-ACID--COA LIGASE"/>
    <property type="match status" value="1"/>
</dbReference>
<organism evidence="3">
    <name type="scientific">marine sediment metagenome</name>
    <dbReference type="NCBI Taxonomy" id="412755"/>
    <lineage>
        <taxon>unclassified sequences</taxon>
        <taxon>metagenomes</taxon>
        <taxon>ecological metagenomes</taxon>
    </lineage>
</organism>
<dbReference type="Gene3D" id="3.30.300.30">
    <property type="match status" value="1"/>
</dbReference>
<dbReference type="AlphaFoldDB" id="A0A0F9RB68"/>
<dbReference type="GO" id="GO:0016878">
    <property type="term" value="F:acid-thiol ligase activity"/>
    <property type="evidence" value="ECO:0007669"/>
    <property type="project" value="UniProtKB-ARBA"/>
</dbReference>
<sequence length="551" mass="60461">MKNNVIEMPVYAPTTPNESMEAIGHRIQGFATTRANHPAVISEQGSLNWRGLLNQTNQIANRLRAAGLQHGDSVAALSENSVDYVALYLGVLTAGGCMVPLSGMASAETLQLMLSDCSARFLFVSQKNRELLQGFRPGLEDLPADRIISLDDDSEGIGQTLSDWLGGAPTEARPADVTLDDGFNIIYSSGTTGTPKGILHDYRFRQRQMERMSRYGLDADAVNLVSTPLYSNTTLVSVLPTLFHGGTLVVMAKFDARRFLELAEKHRTTHAMLVPVQYQRILAEPEFDRFDLSGFKLKLCTSAPLRPDVIADAMARWPGNIREVYGLTEGGISTSLDCAAHPDKWSSVGIPTEGAEVRVIDDDGHELPQGETGELVGRAISMMRGYVNRPEQTREMLWESPEGDAFFRSGDMGRIDEDGFIFILDRRKDMIISGGFNIYAVDLEKALLAHPAVDDAAVIGVPSEQWGETPLGLIVLKPGHQGSAAGILEWANNQLGKSQRISAIELRDELPRSTIGKILKRELRAPYWHGLRHHSIADTLPASAHFSFRGD</sequence>